<sequence length="250" mass="27322">MSVVGNEPVAVDPAEGEPSAVATAVPPRRGRGWLVLRRGVAAAGLLACLAFAVGFFVFTDMVGRAERRVNASADAVVALTGGAQRIADAADLLKQGYARRLLISGVNKHTTPAQLAELNPELGELVECCVDLDYRARNTIGNAIETRRWVQQHAFRSLIVVTSNYHMPRSLVELGNVLPETELVPHAVSADRIDTERWWRDPVAAKLLFMEYLKYLVAVARTYVERDPEDSRVAVFVGGRKPVATVPVLR</sequence>
<protein>
    <submittedName>
        <fullName evidence="4">Uncharacterized SAM-binding protein YcdF (DUF218 family)</fullName>
    </submittedName>
</protein>
<accession>A0A840C6R8</accession>
<dbReference type="EMBL" id="JACIEN010000006">
    <property type="protein sequence ID" value="MBB4019278.1"/>
    <property type="molecule type" value="Genomic_DNA"/>
</dbReference>
<organism evidence="4 5">
    <name type="scientific">Chelatococcus caeni</name>
    <dbReference type="NCBI Taxonomy" id="1348468"/>
    <lineage>
        <taxon>Bacteria</taxon>
        <taxon>Pseudomonadati</taxon>
        <taxon>Pseudomonadota</taxon>
        <taxon>Alphaproteobacteria</taxon>
        <taxon>Hyphomicrobiales</taxon>
        <taxon>Chelatococcaceae</taxon>
        <taxon>Chelatococcus</taxon>
    </lineage>
</organism>
<dbReference type="PANTHER" id="PTHR30336">
    <property type="entry name" value="INNER MEMBRANE PROTEIN, PROBABLE PERMEASE"/>
    <property type="match status" value="1"/>
</dbReference>
<dbReference type="Pfam" id="PF02698">
    <property type="entry name" value="DUF218"/>
    <property type="match status" value="1"/>
</dbReference>
<feature type="domain" description="DUF218" evidence="3">
    <location>
        <begin position="74"/>
        <end position="187"/>
    </location>
</feature>
<dbReference type="Proteomes" id="UP000577362">
    <property type="component" value="Unassembled WGS sequence"/>
</dbReference>
<feature type="transmembrane region" description="Helical" evidence="2">
    <location>
        <begin position="39"/>
        <end position="58"/>
    </location>
</feature>
<proteinExistence type="predicted"/>
<dbReference type="GO" id="GO:0005886">
    <property type="term" value="C:plasma membrane"/>
    <property type="evidence" value="ECO:0007669"/>
    <property type="project" value="TreeGrafter"/>
</dbReference>
<dbReference type="InterPro" id="IPR003848">
    <property type="entry name" value="DUF218"/>
</dbReference>
<evidence type="ECO:0000256" key="1">
    <source>
        <dbReference type="SAM" id="MobiDB-lite"/>
    </source>
</evidence>
<dbReference type="GO" id="GO:0043164">
    <property type="term" value="P:Gram-negative-bacterium-type cell wall biogenesis"/>
    <property type="evidence" value="ECO:0007669"/>
    <property type="project" value="TreeGrafter"/>
</dbReference>
<dbReference type="GO" id="GO:0000270">
    <property type="term" value="P:peptidoglycan metabolic process"/>
    <property type="evidence" value="ECO:0007669"/>
    <property type="project" value="TreeGrafter"/>
</dbReference>
<dbReference type="AlphaFoldDB" id="A0A840C6R8"/>
<dbReference type="InterPro" id="IPR014729">
    <property type="entry name" value="Rossmann-like_a/b/a_fold"/>
</dbReference>
<keyword evidence="5" id="KW-1185">Reference proteome</keyword>
<dbReference type="PANTHER" id="PTHR30336:SF4">
    <property type="entry name" value="ENVELOPE BIOGENESIS FACTOR ELYC"/>
    <property type="match status" value="1"/>
</dbReference>
<evidence type="ECO:0000259" key="3">
    <source>
        <dbReference type="Pfam" id="PF02698"/>
    </source>
</evidence>
<keyword evidence="2" id="KW-0472">Membrane</keyword>
<feature type="region of interest" description="Disordered" evidence="1">
    <location>
        <begin position="1"/>
        <end position="23"/>
    </location>
</feature>
<keyword evidence="2" id="KW-0812">Transmembrane</keyword>
<keyword evidence="2" id="KW-1133">Transmembrane helix</keyword>
<evidence type="ECO:0000313" key="4">
    <source>
        <dbReference type="EMBL" id="MBB4019278.1"/>
    </source>
</evidence>
<dbReference type="RefSeq" id="WP_019400257.1">
    <property type="nucleotide sequence ID" value="NZ_JACIEN010000006.1"/>
</dbReference>
<gene>
    <name evidence="4" type="ORF">GGR16_004325</name>
</gene>
<comment type="caution">
    <text evidence="4">The sequence shown here is derived from an EMBL/GenBank/DDBJ whole genome shotgun (WGS) entry which is preliminary data.</text>
</comment>
<evidence type="ECO:0000313" key="5">
    <source>
        <dbReference type="Proteomes" id="UP000577362"/>
    </source>
</evidence>
<evidence type="ECO:0000256" key="2">
    <source>
        <dbReference type="SAM" id="Phobius"/>
    </source>
</evidence>
<dbReference type="Gene3D" id="3.40.50.620">
    <property type="entry name" value="HUPs"/>
    <property type="match status" value="1"/>
</dbReference>
<reference evidence="4 5" key="1">
    <citation type="submission" date="2020-08" db="EMBL/GenBank/DDBJ databases">
        <title>Genomic Encyclopedia of Type Strains, Phase IV (KMG-IV): sequencing the most valuable type-strain genomes for metagenomic binning, comparative biology and taxonomic classification.</title>
        <authorList>
            <person name="Goeker M."/>
        </authorList>
    </citation>
    <scope>NUCLEOTIDE SEQUENCE [LARGE SCALE GENOMIC DNA]</scope>
    <source>
        <strain evidence="4 5">DSM 103737</strain>
    </source>
</reference>
<dbReference type="InterPro" id="IPR051599">
    <property type="entry name" value="Cell_Envelope_Assoc"/>
</dbReference>
<name>A0A840C6R8_9HYPH</name>
<dbReference type="CDD" id="cd06259">
    <property type="entry name" value="YdcF-like"/>
    <property type="match status" value="1"/>
</dbReference>